<evidence type="ECO:0000313" key="5">
    <source>
        <dbReference type="Proteomes" id="UP000599009"/>
    </source>
</evidence>
<feature type="domain" description="Teneurin-like YD-shell" evidence="3">
    <location>
        <begin position="150"/>
        <end position="448"/>
    </location>
</feature>
<evidence type="ECO:0000313" key="4">
    <source>
        <dbReference type="EMBL" id="GGK11723.1"/>
    </source>
</evidence>
<keyword evidence="5" id="KW-1185">Reference proteome</keyword>
<feature type="region of interest" description="Disordered" evidence="2">
    <location>
        <begin position="453"/>
        <end position="475"/>
    </location>
</feature>
<evidence type="ECO:0000256" key="2">
    <source>
        <dbReference type="SAM" id="MobiDB-lite"/>
    </source>
</evidence>
<keyword evidence="1" id="KW-0677">Repeat</keyword>
<reference evidence="5" key="1">
    <citation type="journal article" date="2019" name="Int. J. Syst. Evol. Microbiol.">
        <title>The Global Catalogue of Microorganisms (GCM) 10K type strain sequencing project: providing services to taxonomists for standard genome sequencing and annotation.</title>
        <authorList>
            <consortium name="The Broad Institute Genomics Platform"/>
            <consortium name="The Broad Institute Genome Sequencing Center for Infectious Disease"/>
            <person name="Wu L."/>
            <person name="Ma J."/>
        </authorList>
    </citation>
    <scope>NUCLEOTIDE SEQUENCE [LARGE SCALE GENOMIC DNA]</scope>
    <source>
        <strain evidence="5">CGMCC 1.8985</strain>
    </source>
</reference>
<protein>
    <recommendedName>
        <fullName evidence="3">Teneurin-like YD-shell domain-containing protein</fullName>
    </recommendedName>
</protein>
<dbReference type="EMBL" id="BMME01000001">
    <property type="protein sequence ID" value="GGK11723.1"/>
    <property type="molecule type" value="Genomic_DNA"/>
</dbReference>
<accession>A0ABQ2EJU5</accession>
<dbReference type="InterPro" id="IPR050708">
    <property type="entry name" value="T6SS_VgrG/RHS"/>
</dbReference>
<dbReference type="InterPro" id="IPR022385">
    <property type="entry name" value="Rhs_assc_core"/>
</dbReference>
<dbReference type="Proteomes" id="UP000599009">
    <property type="component" value="Unassembled WGS sequence"/>
</dbReference>
<sequence>MPVQVTHPEGAYTHITRDVFGKPTILRRSNNSSHTGGTVAPNRTYTYNQTGESVKRGSDAAWAIGYGYNANGVLSSLVYPSSLTVNYAPNALGQPTQAGSYATGVSYFPNGAIKQFTYGNGVVHTLSQNARGLPARSTDCTLAGTCASANRRLDLQYAYDEHGNVSDITDHALGGRQTRGMSYDALDRLIQTTSGSTVFDTASYAYDVLDNLSTVHVSGGSQSRNHTYAYDPATWRLSQVKNTVGGTVVANLTYDVQGNLATKGAQTYQFDLGNRLRSVPGKEASYEYDGHGRRVYAQTVGSGQIVSQYAGSGPLLYQENHKQAKRIDYVYMGSSLVAFRERPLSGTTATVKYQHTDALGSPVAVTNAAKVLIESSEYEPYGQVVNKPLFDGPGYTGHVQDAATGLTYMQQRYYDPQLGVFLSVDPVTAHDAKDWRLFHRYAYAFNNPYGFTDPDGRRASGENEPSPPPEPTTIETITVRGDPSSSLPQPRIPSFFRLTTTETLRRDRSAEQAIEDGVLTRTVTLPAMIVTASPSAISIGSSAAPSVGSGMLVVGRAAVDPRSVRSVCLAAGIGASFCNGRGFEVLDDLLQKGQQRREAREGVVRETRERADKREVSQ</sequence>
<dbReference type="Gene3D" id="2.180.10.10">
    <property type="entry name" value="RHS repeat-associated core"/>
    <property type="match status" value="1"/>
</dbReference>
<proteinExistence type="predicted"/>
<dbReference type="InterPro" id="IPR056823">
    <property type="entry name" value="TEN-like_YD-shell"/>
</dbReference>
<evidence type="ECO:0000259" key="3">
    <source>
        <dbReference type="Pfam" id="PF25023"/>
    </source>
</evidence>
<feature type="region of interest" description="Disordered" evidence="2">
    <location>
        <begin position="596"/>
        <end position="618"/>
    </location>
</feature>
<dbReference type="Pfam" id="PF25023">
    <property type="entry name" value="TEN_YD-shell"/>
    <property type="match status" value="1"/>
</dbReference>
<dbReference type="PANTHER" id="PTHR32305">
    <property type="match status" value="1"/>
</dbReference>
<gene>
    <name evidence="4" type="ORF">GCM10011394_21210</name>
</gene>
<dbReference type="NCBIfam" id="TIGR03696">
    <property type="entry name" value="Rhs_assc_core"/>
    <property type="match status" value="1"/>
</dbReference>
<dbReference type="PANTHER" id="PTHR32305:SF15">
    <property type="entry name" value="PROTEIN RHSA-RELATED"/>
    <property type="match status" value="1"/>
</dbReference>
<evidence type="ECO:0000256" key="1">
    <source>
        <dbReference type="ARBA" id="ARBA00022737"/>
    </source>
</evidence>
<organism evidence="4 5">
    <name type="scientific">Luteimonas terricola</name>
    <dbReference type="NCBI Taxonomy" id="645597"/>
    <lineage>
        <taxon>Bacteria</taxon>
        <taxon>Pseudomonadati</taxon>
        <taxon>Pseudomonadota</taxon>
        <taxon>Gammaproteobacteria</taxon>
        <taxon>Lysobacterales</taxon>
        <taxon>Lysobacteraceae</taxon>
        <taxon>Luteimonas</taxon>
    </lineage>
</organism>
<name>A0ABQ2EJU5_9GAMM</name>
<comment type="caution">
    <text evidence="4">The sequence shown here is derived from an EMBL/GenBank/DDBJ whole genome shotgun (WGS) entry which is preliminary data.</text>
</comment>